<sequence length="258" mass="29694">MRHLDKSILIVIHSRDAVLQQQEYKKGRAVLTRPRVTPYQLTLESERLRGVDLPASKHLRKLKVAVRREFGEEGAVNLRIYHHNSIHYYGHLLEGDRLKVLDENAANEDINSATGMIRARGDAVAFQVPQAHHKIAYSFIDNDRTVRILGPQEMRGQHIVMGFIWRLLRIEGNKYTSWAELEVVRPSRSKCYNVGLASTQIFLMPHPTKAATHVIFNHRFEWVITDLWPGEIRQEQDDHGEEEGSDHGEEEGSDHGED</sequence>
<dbReference type="GeneID" id="14914758"/>
<protein>
    <submittedName>
        <fullName evidence="2">Uncharacterized protein</fullName>
    </submittedName>
</protein>
<dbReference type="VEuPathDB" id="AmoebaDB:ACA1_131610"/>
<dbReference type="EMBL" id="KB008070">
    <property type="protein sequence ID" value="ELR14168.1"/>
    <property type="molecule type" value="Genomic_DNA"/>
</dbReference>
<dbReference type="KEGG" id="acan:ACA1_131610"/>
<dbReference type="Proteomes" id="UP000011083">
    <property type="component" value="Unassembled WGS sequence"/>
</dbReference>
<dbReference type="AlphaFoldDB" id="L8GN53"/>
<name>L8GN53_ACACF</name>
<proteinExistence type="predicted"/>
<feature type="compositionally biased region" description="Acidic residues" evidence="1">
    <location>
        <begin position="238"/>
        <end position="252"/>
    </location>
</feature>
<gene>
    <name evidence="2" type="ORF">ACA1_131610</name>
</gene>
<evidence type="ECO:0000256" key="1">
    <source>
        <dbReference type="SAM" id="MobiDB-lite"/>
    </source>
</evidence>
<keyword evidence="3" id="KW-1185">Reference proteome</keyword>
<dbReference type="RefSeq" id="XP_004336181.1">
    <property type="nucleotide sequence ID" value="XM_004336133.1"/>
</dbReference>
<reference evidence="2 3" key="1">
    <citation type="journal article" date="2013" name="Genome Biol.">
        <title>Genome of Acanthamoeba castellanii highlights extensive lateral gene transfer and early evolution of tyrosine kinase signaling.</title>
        <authorList>
            <person name="Clarke M."/>
            <person name="Lohan A.J."/>
            <person name="Liu B."/>
            <person name="Lagkouvardos I."/>
            <person name="Roy S."/>
            <person name="Zafar N."/>
            <person name="Bertelli C."/>
            <person name="Schilde C."/>
            <person name="Kianianmomeni A."/>
            <person name="Burglin T.R."/>
            <person name="Frech C."/>
            <person name="Turcotte B."/>
            <person name="Kopec K.O."/>
            <person name="Synnott J.M."/>
            <person name="Choo C."/>
            <person name="Paponov I."/>
            <person name="Finkler A."/>
            <person name="Soon Heng Tan C."/>
            <person name="Hutchins A.P."/>
            <person name="Weinmeier T."/>
            <person name="Rattei T."/>
            <person name="Chu J.S."/>
            <person name="Gimenez G."/>
            <person name="Irimia M."/>
            <person name="Rigden D.J."/>
            <person name="Fitzpatrick D.A."/>
            <person name="Lorenzo-Morales J."/>
            <person name="Bateman A."/>
            <person name="Chiu C.H."/>
            <person name="Tang P."/>
            <person name="Hegemann P."/>
            <person name="Fromm H."/>
            <person name="Raoult D."/>
            <person name="Greub G."/>
            <person name="Miranda-Saavedra D."/>
            <person name="Chen N."/>
            <person name="Nash P."/>
            <person name="Ginger M.L."/>
            <person name="Horn M."/>
            <person name="Schaap P."/>
            <person name="Caler L."/>
            <person name="Loftus B."/>
        </authorList>
    </citation>
    <scope>NUCLEOTIDE SEQUENCE [LARGE SCALE GENOMIC DNA]</scope>
    <source>
        <strain evidence="2 3">Neff</strain>
    </source>
</reference>
<accession>L8GN53</accession>
<evidence type="ECO:0000313" key="2">
    <source>
        <dbReference type="EMBL" id="ELR14168.1"/>
    </source>
</evidence>
<organism evidence="2 3">
    <name type="scientific">Acanthamoeba castellanii (strain ATCC 30010 / Neff)</name>
    <dbReference type="NCBI Taxonomy" id="1257118"/>
    <lineage>
        <taxon>Eukaryota</taxon>
        <taxon>Amoebozoa</taxon>
        <taxon>Discosea</taxon>
        <taxon>Longamoebia</taxon>
        <taxon>Centramoebida</taxon>
        <taxon>Acanthamoebidae</taxon>
        <taxon>Acanthamoeba</taxon>
    </lineage>
</organism>
<feature type="region of interest" description="Disordered" evidence="1">
    <location>
        <begin position="233"/>
        <end position="258"/>
    </location>
</feature>
<evidence type="ECO:0000313" key="3">
    <source>
        <dbReference type="Proteomes" id="UP000011083"/>
    </source>
</evidence>